<accession>A0A177APX2</accession>
<keyword evidence="3 5" id="KW-1133">Transmembrane helix</keyword>
<dbReference type="OrthoDB" id="7933078at2759"/>
<evidence type="ECO:0000256" key="2">
    <source>
        <dbReference type="ARBA" id="ARBA00022692"/>
    </source>
</evidence>
<evidence type="ECO:0000256" key="1">
    <source>
        <dbReference type="ARBA" id="ARBA00004141"/>
    </source>
</evidence>
<keyword evidence="2 5" id="KW-0812">Transmembrane</keyword>
<dbReference type="Proteomes" id="UP000078046">
    <property type="component" value="Unassembled WGS sequence"/>
</dbReference>
<comment type="caution">
    <text evidence="6">The sequence shown here is derived from an EMBL/GenBank/DDBJ whole genome shotgun (WGS) entry which is preliminary data.</text>
</comment>
<dbReference type="Pfam" id="PF01027">
    <property type="entry name" value="Bax1-I"/>
    <property type="match status" value="1"/>
</dbReference>
<comment type="subcellular location">
    <subcellularLocation>
        <location evidence="1">Membrane</location>
        <topology evidence="1">Multi-pass membrane protein</topology>
    </subcellularLocation>
</comment>
<dbReference type="PANTHER" id="PTHR23291:SF47">
    <property type="entry name" value="TRANSMEMBRANE BAX INHIBITOR MOTIF CONTAINING 7"/>
    <property type="match status" value="1"/>
</dbReference>
<organism evidence="6 7">
    <name type="scientific">Intoshia linei</name>
    <dbReference type="NCBI Taxonomy" id="1819745"/>
    <lineage>
        <taxon>Eukaryota</taxon>
        <taxon>Metazoa</taxon>
        <taxon>Spiralia</taxon>
        <taxon>Lophotrochozoa</taxon>
        <taxon>Mesozoa</taxon>
        <taxon>Orthonectida</taxon>
        <taxon>Rhopaluridae</taxon>
        <taxon>Intoshia</taxon>
    </lineage>
</organism>
<evidence type="ECO:0000313" key="7">
    <source>
        <dbReference type="Proteomes" id="UP000078046"/>
    </source>
</evidence>
<protein>
    <submittedName>
        <fullName evidence="6">Transmembrane BAX inhibitor motif-containing protein 4</fullName>
    </submittedName>
</protein>
<dbReference type="AlphaFoldDB" id="A0A177APX2"/>
<reference evidence="6 7" key="1">
    <citation type="submission" date="2016-04" db="EMBL/GenBank/DDBJ databases">
        <title>The genome of Intoshia linei affirms orthonectids as highly simplified spiralians.</title>
        <authorList>
            <person name="Mikhailov K.V."/>
            <person name="Slusarev G.S."/>
            <person name="Nikitin M.A."/>
            <person name="Logacheva M.D."/>
            <person name="Penin A."/>
            <person name="Aleoshin V."/>
            <person name="Panchin Y.V."/>
        </authorList>
    </citation>
    <scope>NUCLEOTIDE SEQUENCE [LARGE SCALE GENOMIC DNA]</scope>
    <source>
        <strain evidence="6">Intl2013</strain>
        <tissue evidence="6">Whole animal</tissue>
    </source>
</reference>
<name>A0A177APX2_9BILA</name>
<comment type="similarity">
    <text evidence="5">Belongs to the BI1 family.</text>
</comment>
<dbReference type="CDD" id="cd10428">
    <property type="entry name" value="LFG_like"/>
    <property type="match status" value="1"/>
</dbReference>
<keyword evidence="4 5" id="KW-0472">Membrane</keyword>
<feature type="transmembrane region" description="Helical" evidence="5">
    <location>
        <begin position="32"/>
        <end position="53"/>
    </location>
</feature>
<evidence type="ECO:0000313" key="6">
    <source>
        <dbReference type="EMBL" id="OAF64067.1"/>
    </source>
</evidence>
<dbReference type="EMBL" id="LWCA01002166">
    <property type="protein sequence ID" value="OAF64067.1"/>
    <property type="molecule type" value="Genomic_DNA"/>
</dbReference>
<proteinExistence type="inferred from homology"/>
<feature type="transmembrane region" description="Helical" evidence="5">
    <location>
        <begin position="178"/>
        <end position="195"/>
    </location>
</feature>
<evidence type="ECO:0000256" key="3">
    <source>
        <dbReference type="ARBA" id="ARBA00022989"/>
    </source>
</evidence>
<dbReference type="PANTHER" id="PTHR23291">
    <property type="entry name" value="BAX INHIBITOR-RELATED"/>
    <property type="match status" value="1"/>
</dbReference>
<dbReference type="GO" id="GO:0016020">
    <property type="term" value="C:membrane"/>
    <property type="evidence" value="ECO:0007669"/>
    <property type="project" value="UniProtKB-SubCell"/>
</dbReference>
<sequence length="239" mass="27103">MNIAAPPDYNEPKNDMFEFNDMDIRKGFIKKTYMILTAQLLFTIAIISIFIFVKPIKIFVLSNIWLLYVSLILTIVFILILGCCSDLRRKFPINVILLGVFTFFESIILGTISSFYDTNIVLIAMGVTAALVVALTIFAIQTKVTYDFTTWGSALIIITIGLLIFGLFSIIFQNEVLNLLYSVSGAVLFSFWLIYDTQMMLGGKHKYSLSPEEYIFAALSLYVDIVQLFMFIMSLMGRS</sequence>
<evidence type="ECO:0000256" key="4">
    <source>
        <dbReference type="ARBA" id="ARBA00023136"/>
    </source>
</evidence>
<gene>
    <name evidence="6" type="ORF">A3Q56_08224</name>
</gene>
<dbReference type="InterPro" id="IPR006214">
    <property type="entry name" value="Bax_inhibitor_1-related"/>
</dbReference>
<keyword evidence="7" id="KW-1185">Reference proteome</keyword>
<feature type="transmembrane region" description="Helical" evidence="5">
    <location>
        <begin position="95"/>
        <end position="116"/>
    </location>
</feature>
<feature type="transmembrane region" description="Helical" evidence="5">
    <location>
        <begin position="65"/>
        <end position="83"/>
    </location>
</feature>
<feature type="transmembrane region" description="Helical" evidence="5">
    <location>
        <begin position="152"/>
        <end position="172"/>
    </location>
</feature>
<feature type="transmembrane region" description="Helical" evidence="5">
    <location>
        <begin position="122"/>
        <end position="140"/>
    </location>
</feature>
<feature type="transmembrane region" description="Helical" evidence="5">
    <location>
        <begin position="215"/>
        <end position="236"/>
    </location>
</feature>
<evidence type="ECO:0000256" key="5">
    <source>
        <dbReference type="RuleBase" id="RU004379"/>
    </source>
</evidence>